<comment type="caution">
    <text evidence="1">The sequence shown here is derived from an EMBL/GenBank/DDBJ whole genome shotgun (WGS) entry which is preliminary data.</text>
</comment>
<dbReference type="InterPro" id="IPR055679">
    <property type="entry name" value="DUF7255"/>
</dbReference>
<dbReference type="Proteomes" id="UP000298218">
    <property type="component" value="Unassembled WGS sequence"/>
</dbReference>
<reference evidence="1 2" key="1">
    <citation type="submission" date="2019-03" db="EMBL/GenBank/DDBJ databases">
        <title>Genomics of glacier-inhabiting Cryobacterium strains.</title>
        <authorList>
            <person name="Liu Q."/>
            <person name="Xin Y.-H."/>
        </authorList>
    </citation>
    <scope>NUCLEOTIDE SEQUENCE [LARGE SCALE GENOMIC DNA]</scope>
    <source>
        <strain evidence="1 2">CGMCC 1.4292</strain>
    </source>
</reference>
<protein>
    <submittedName>
        <fullName evidence="1">Uncharacterized protein</fullName>
    </submittedName>
</protein>
<sequence>MESNGAPRWKLRALYDSMKDAAAATNGVMLARLSVYDDVDGERLGDALESRAIADPQALRALLQRGTYIGRMLAESQRHVRDHPRGESFHHP</sequence>
<name>A0A4Y8KRN8_9MICO</name>
<dbReference type="AlphaFoldDB" id="A0A4Y8KRN8"/>
<dbReference type="EMBL" id="SOHQ01000012">
    <property type="protein sequence ID" value="TFD81045.1"/>
    <property type="molecule type" value="Genomic_DNA"/>
</dbReference>
<evidence type="ECO:0000313" key="2">
    <source>
        <dbReference type="Proteomes" id="UP000298218"/>
    </source>
</evidence>
<proteinExistence type="predicted"/>
<accession>A0A4Y8KRN8</accession>
<evidence type="ECO:0000313" key="1">
    <source>
        <dbReference type="EMBL" id="TFD81045.1"/>
    </source>
</evidence>
<gene>
    <name evidence="1" type="ORF">E3T53_03395</name>
</gene>
<dbReference type="OrthoDB" id="4619215at2"/>
<dbReference type="Pfam" id="PF23913">
    <property type="entry name" value="DUF7255"/>
    <property type="match status" value="1"/>
</dbReference>
<organism evidence="1 2">
    <name type="scientific">Cryobacterium psychrophilum</name>
    <dbReference type="NCBI Taxonomy" id="41988"/>
    <lineage>
        <taxon>Bacteria</taxon>
        <taxon>Bacillati</taxon>
        <taxon>Actinomycetota</taxon>
        <taxon>Actinomycetes</taxon>
        <taxon>Micrococcales</taxon>
        <taxon>Microbacteriaceae</taxon>
        <taxon>Cryobacterium</taxon>
    </lineage>
</organism>
<keyword evidence="2" id="KW-1185">Reference proteome</keyword>